<keyword evidence="1" id="KW-0833">Ubl conjugation pathway</keyword>
<evidence type="ECO:0000259" key="3">
    <source>
        <dbReference type="PROSITE" id="PS51649"/>
    </source>
</evidence>
<dbReference type="PROSITE" id="PS51649">
    <property type="entry name" value="NPH3"/>
    <property type="match status" value="1"/>
</dbReference>
<feature type="domain" description="NPH3" evidence="3">
    <location>
        <begin position="41"/>
        <end position="126"/>
    </location>
</feature>
<evidence type="ECO:0000313" key="4">
    <source>
        <dbReference type="EMBL" id="KAF5731842.1"/>
    </source>
</evidence>
<name>A0A7J7CCL6_TRIWF</name>
<gene>
    <name evidence="4" type="ORF">HS088_TW18G00527</name>
</gene>
<organism evidence="4 5">
    <name type="scientific">Tripterygium wilfordii</name>
    <name type="common">Thunder God vine</name>
    <dbReference type="NCBI Taxonomy" id="458696"/>
    <lineage>
        <taxon>Eukaryota</taxon>
        <taxon>Viridiplantae</taxon>
        <taxon>Streptophyta</taxon>
        <taxon>Embryophyta</taxon>
        <taxon>Tracheophyta</taxon>
        <taxon>Spermatophyta</taxon>
        <taxon>Magnoliopsida</taxon>
        <taxon>eudicotyledons</taxon>
        <taxon>Gunneridae</taxon>
        <taxon>Pentapetalae</taxon>
        <taxon>rosids</taxon>
        <taxon>fabids</taxon>
        <taxon>Celastrales</taxon>
        <taxon>Celastraceae</taxon>
        <taxon>Tripterygium</taxon>
    </lineage>
</organism>
<dbReference type="EMBL" id="JAAARO010000018">
    <property type="protein sequence ID" value="KAF5731842.1"/>
    <property type="molecule type" value="Genomic_DNA"/>
</dbReference>
<keyword evidence="5" id="KW-1185">Reference proteome</keyword>
<dbReference type="Pfam" id="PF03000">
    <property type="entry name" value="NPH3"/>
    <property type="match status" value="1"/>
</dbReference>
<dbReference type="InterPro" id="IPR043454">
    <property type="entry name" value="NPH3/RPT2-like"/>
</dbReference>
<evidence type="ECO:0000256" key="1">
    <source>
        <dbReference type="ARBA" id="ARBA00022786"/>
    </source>
</evidence>
<dbReference type="Proteomes" id="UP000593562">
    <property type="component" value="Unassembled WGS sequence"/>
</dbReference>
<proteinExistence type="inferred from homology"/>
<dbReference type="InterPro" id="IPR027356">
    <property type="entry name" value="NPH3_dom"/>
</dbReference>
<dbReference type="InParanoid" id="A0A7J7CCL6"/>
<dbReference type="GO" id="GO:0016567">
    <property type="term" value="P:protein ubiquitination"/>
    <property type="evidence" value="ECO:0007669"/>
    <property type="project" value="UniProtKB-UniPathway"/>
</dbReference>
<reference evidence="4 5" key="1">
    <citation type="journal article" date="2020" name="Nat. Commun.">
        <title>Genome of Tripterygium wilfordii and identification of cytochrome P450 involved in triptolide biosynthesis.</title>
        <authorList>
            <person name="Tu L."/>
            <person name="Su P."/>
            <person name="Zhang Z."/>
            <person name="Gao L."/>
            <person name="Wang J."/>
            <person name="Hu T."/>
            <person name="Zhou J."/>
            <person name="Zhang Y."/>
            <person name="Zhao Y."/>
            <person name="Liu Y."/>
            <person name="Song Y."/>
            <person name="Tong Y."/>
            <person name="Lu Y."/>
            <person name="Yang J."/>
            <person name="Xu C."/>
            <person name="Jia M."/>
            <person name="Peters R.J."/>
            <person name="Huang L."/>
            <person name="Gao W."/>
        </authorList>
    </citation>
    <scope>NUCLEOTIDE SEQUENCE [LARGE SCALE GENOMIC DNA]</scope>
    <source>
        <strain evidence="5">cv. XIE 37</strain>
        <tissue evidence="4">Leaf</tissue>
    </source>
</reference>
<comment type="similarity">
    <text evidence="2">Belongs to the NPH3 family.</text>
</comment>
<protein>
    <submittedName>
        <fullName evidence="4">BTB/POZ domain-containing protein NPY2-like</fullName>
    </submittedName>
</protein>
<dbReference type="PANTHER" id="PTHR32370">
    <property type="entry name" value="OS12G0117600 PROTEIN"/>
    <property type="match status" value="1"/>
</dbReference>
<evidence type="ECO:0000256" key="2">
    <source>
        <dbReference type="PROSITE-ProRule" id="PRU00982"/>
    </source>
</evidence>
<comment type="caution">
    <text evidence="4">The sequence shown here is derived from an EMBL/GenBank/DDBJ whole genome shotgun (WGS) entry which is preliminary data.</text>
</comment>
<accession>A0A7J7CCL6</accession>
<dbReference type="UniPathway" id="UPA00143"/>
<sequence length="126" mass="14022">MAATDDSTTVAFPFLPLLFQEEENVDVSILNDLRHRSVPKDWWAGDLCELQIDLYKRVIVNTNTSAAVPNEVIGEALKAAYAYMKLPGLNKGMIQNGEAHKYRPIVDTIVWLLPADKGCVSTSFLL</sequence>
<evidence type="ECO:0000313" key="5">
    <source>
        <dbReference type="Proteomes" id="UP000593562"/>
    </source>
</evidence>
<dbReference type="AlphaFoldDB" id="A0A7J7CCL6"/>